<dbReference type="EMBL" id="NVQR01000123">
    <property type="protein sequence ID" value="PCH59328.1"/>
    <property type="molecule type" value="Genomic_DNA"/>
</dbReference>
<name>A0A2A4MHJ4_9GAMM</name>
<gene>
    <name evidence="1" type="ORF">COC19_07235</name>
</gene>
<dbReference type="InterPro" id="IPR018707">
    <property type="entry name" value="LpxR"/>
</dbReference>
<dbReference type="Pfam" id="PF09982">
    <property type="entry name" value="LpxR"/>
    <property type="match status" value="1"/>
</dbReference>
<evidence type="ECO:0000313" key="1">
    <source>
        <dbReference type="EMBL" id="PCH59328.1"/>
    </source>
</evidence>
<proteinExistence type="predicted"/>
<dbReference type="Proteomes" id="UP000218172">
    <property type="component" value="Unassembled WGS sequence"/>
</dbReference>
<organism evidence="1 2">
    <name type="scientific">SAR86 cluster bacterium</name>
    <dbReference type="NCBI Taxonomy" id="2030880"/>
    <lineage>
        <taxon>Bacteria</taxon>
        <taxon>Pseudomonadati</taxon>
        <taxon>Pseudomonadota</taxon>
        <taxon>Gammaproteobacteria</taxon>
        <taxon>SAR86 cluster</taxon>
    </lineage>
</organism>
<accession>A0A2A4MHJ4</accession>
<evidence type="ECO:0000313" key="2">
    <source>
        <dbReference type="Proteomes" id="UP000218172"/>
    </source>
</evidence>
<dbReference type="Gene3D" id="2.40.128.140">
    <property type="entry name" value="Outer membrane protein"/>
    <property type="match status" value="1"/>
</dbReference>
<protein>
    <submittedName>
        <fullName evidence="1">Uncharacterized protein</fullName>
    </submittedName>
</protein>
<reference evidence="2" key="1">
    <citation type="submission" date="2017-08" db="EMBL/GenBank/DDBJ databases">
        <title>A dynamic microbial community with high functional redundancy inhabits the cold, oxic subseafloor aquifer.</title>
        <authorList>
            <person name="Tully B.J."/>
            <person name="Wheat C.G."/>
            <person name="Glazer B.T."/>
            <person name="Huber J.A."/>
        </authorList>
    </citation>
    <scope>NUCLEOTIDE SEQUENCE [LARGE SCALE GENOMIC DNA]</scope>
</reference>
<dbReference type="AlphaFoldDB" id="A0A2A4MHJ4"/>
<sequence length="291" mass="32820">MSILSFSMITSGMMVKFTVSPHLYSGGDMKKILWNPLVFVFSSLIACSSYAENLDSGNSTIGGCEWETREKTCLWRNPDSFRFDNDVFYSRSNDDQNYTYGLIWDWSSNKARQHYLHTESLQNVLFDKISWISSDYSTDYHYQFGLTNFTPDNLSSLELVSDDRPYANLLYSTSEIYRIRNNESWGIGVTLGLIGTDIGEILQSGDHALVRKVSNSSTPVDPKGWDHQISDGGEPTAKIDFSYHRRLVSSSYIDIAVSTGMELGYYRSARAGIVAKMGIVNNKSPPNYLAI</sequence>
<dbReference type="InterPro" id="IPR037107">
    <property type="entry name" value="Put_OMP_sf"/>
</dbReference>
<comment type="caution">
    <text evidence="1">The sequence shown here is derived from an EMBL/GenBank/DDBJ whole genome shotgun (WGS) entry which is preliminary data.</text>
</comment>